<evidence type="ECO:0000256" key="1">
    <source>
        <dbReference type="PROSITE-ProRule" id="PRU00453"/>
    </source>
</evidence>
<feature type="domain" description="HIT-type" evidence="2">
    <location>
        <begin position="23"/>
        <end position="59"/>
    </location>
</feature>
<dbReference type="OrthoDB" id="18412at2759"/>
<keyword evidence="1" id="KW-0862">Zinc</keyword>
<proteinExistence type="predicted"/>
<evidence type="ECO:0000313" key="4">
    <source>
        <dbReference type="Proteomes" id="UP000191024"/>
    </source>
</evidence>
<dbReference type="Gene3D" id="3.30.60.190">
    <property type="match status" value="1"/>
</dbReference>
<keyword evidence="4" id="KW-1185">Reference proteome</keyword>
<dbReference type="InterPro" id="IPR007529">
    <property type="entry name" value="Znf_HIT"/>
</dbReference>
<gene>
    <name evidence="3" type="ORF">LAMI_0G03444G</name>
</gene>
<sequence length="168" mass="19212">MIFILKERSAMSYNQTVNMEKLCGICSTKEARYKCPKCGIRYCSLGCFKDEVKHSHTDIDAKKEEDVIKEEVKTTNGIKSLKFDSIYQNSKQLQDLLQYKTVKFHLYKVYKILNVRAGALGTSDLSSSAELKRQLAVDYLNTLREGGVHHNEAVEDFCQLCLKLLSED</sequence>
<evidence type="ECO:0000313" key="3">
    <source>
        <dbReference type="EMBL" id="SCV00191.1"/>
    </source>
</evidence>
<dbReference type="Pfam" id="PF18268">
    <property type="entry name" value="Hit1_C"/>
    <property type="match status" value="1"/>
</dbReference>
<organism evidence="3 4">
    <name type="scientific">Lachancea mirantina</name>
    <dbReference type="NCBI Taxonomy" id="1230905"/>
    <lineage>
        <taxon>Eukaryota</taxon>
        <taxon>Fungi</taxon>
        <taxon>Dikarya</taxon>
        <taxon>Ascomycota</taxon>
        <taxon>Saccharomycotina</taxon>
        <taxon>Saccharomycetes</taxon>
        <taxon>Saccharomycetales</taxon>
        <taxon>Saccharomycetaceae</taxon>
        <taxon>Lachancea</taxon>
    </lineage>
</organism>
<protein>
    <submittedName>
        <fullName evidence="3">LAMI_0G03444g1_1</fullName>
    </submittedName>
</protein>
<dbReference type="Proteomes" id="UP000191024">
    <property type="component" value="Chromosome G"/>
</dbReference>
<dbReference type="AlphaFoldDB" id="A0A1G4K861"/>
<keyword evidence="1" id="KW-0479">Metal-binding</keyword>
<dbReference type="InterPro" id="IPR040722">
    <property type="entry name" value="Hit1_C"/>
</dbReference>
<dbReference type="EMBL" id="LT598469">
    <property type="protein sequence ID" value="SCV00191.1"/>
    <property type="molecule type" value="Genomic_DNA"/>
</dbReference>
<name>A0A1G4K861_9SACH</name>
<reference evidence="3 4" key="1">
    <citation type="submission" date="2016-03" db="EMBL/GenBank/DDBJ databases">
        <authorList>
            <person name="Devillers H."/>
        </authorList>
    </citation>
    <scope>NUCLEOTIDE SEQUENCE [LARGE SCALE GENOMIC DNA]</scope>
    <source>
        <strain evidence="3">CBS 11717</strain>
    </source>
</reference>
<dbReference type="Gene3D" id="1.20.1440.260">
    <property type="match status" value="1"/>
</dbReference>
<dbReference type="STRING" id="1230905.A0A1G4K861"/>
<accession>A0A1G4K861</accession>
<dbReference type="PROSITE" id="PS51083">
    <property type="entry name" value="ZF_HIT"/>
    <property type="match status" value="1"/>
</dbReference>
<dbReference type="CDD" id="cd23024">
    <property type="entry name" value="zf-HIT_ZNHIT2-3"/>
    <property type="match status" value="1"/>
</dbReference>
<dbReference type="Pfam" id="PF04438">
    <property type="entry name" value="zf-HIT"/>
    <property type="match status" value="1"/>
</dbReference>
<evidence type="ECO:0000259" key="2">
    <source>
        <dbReference type="PROSITE" id="PS51083"/>
    </source>
</evidence>
<dbReference type="SUPFAM" id="SSF144232">
    <property type="entry name" value="HIT/MYND zinc finger-like"/>
    <property type="match status" value="1"/>
</dbReference>
<keyword evidence="1" id="KW-0863">Zinc-finger</keyword>
<dbReference type="GO" id="GO:0008270">
    <property type="term" value="F:zinc ion binding"/>
    <property type="evidence" value="ECO:0007669"/>
    <property type="project" value="UniProtKB-UniRule"/>
</dbReference>